<evidence type="ECO:0000313" key="3">
    <source>
        <dbReference type="Proteomes" id="UP000267342"/>
    </source>
</evidence>
<dbReference type="RefSeq" id="WP_051523777.1">
    <property type="nucleotide sequence ID" value="NZ_AP018933.1"/>
</dbReference>
<reference evidence="2 3" key="1">
    <citation type="submission" date="2018-09" db="EMBL/GenBank/DDBJ databases">
        <title>Zymobacter palmae IAM14233 (=T109) whole genome analysis.</title>
        <authorList>
            <person name="Yanase H."/>
        </authorList>
    </citation>
    <scope>NUCLEOTIDE SEQUENCE [LARGE SCALE GENOMIC DNA]</scope>
    <source>
        <strain evidence="2 3">IAM14233</strain>
    </source>
</reference>
<evidence type="ECO:0000313" key="2">
    <source>
        <dbReference type="EMBL" id="BBG31365.1"/>
    </source>
</evidence>
<sequence>MKQIVKWALSMMVVVLAGCAGSAHKGGVPEGPLPPAVKTQVYSGNLPCKHCSRIETRLVLNGLDSSNAKDHTFIMDAKYVEHEGAQGGRRYTGSWDRLQGTPADPSAEVINLLDQQADPQTMFHFQQIDGKTLELIDGQLQRYENGRGLRLNLEPSTEGWRKQDPTS</sequence>
<dbReference type="EMBL" id="AP018933">
    <property type="protein sequence ID" value="BBG31365.1"/>
    <property type="molecule type" value="Genomic_DNA"/>
</dbReference>
<dbReference type="Pfam" id="PF04170">
    <property type="entry name" value="NlpE"/>
    <property type="match status" value="1"/>
</dbReference>
<dbReference type="KEGG" id="zpl:ZBT109_2638"/>
<dbReference type="STRING" id="1123510.GCA_000620025_01804"/>
<dbReference type="OrthoDB" id="5348860at2"/>
<accession>A0A348HIB3</accession>
<keyword evidence="1" id="KW-0732">Signal</keyword>
<keyword evidence="3" id="KW-1185">Reference proteome</keyword>
<evidence type="ECO:0000256" key="1">
    <source>
        <dbReference type="SAM" id="SignalP"/>
    </source>
</evidence>
<feature type="chain" id="PRO_5016733004" evidence="1">
    <location>
        <begin position="26"/>
        <end position="167"/>
    </location>
</feature>
<dbReference type="PROSITE" id="PS51257">
    <property type="entry name" value="PROKAR_LIPOPROTEIN"/>
    <property type="match status" value="1"/>
</dbReference>
<dbReference type="InterPro" id="IPR007298">
    <property type="entry name" value="Cu-R_lipoprotein_NlpE"/>
</dbReference>
<proteinExistence type="predicted"/>
<feature type="signal peptide" evidence="1">
    <location>
        <begin position="1"/>
        <end position="25"/>
    </location>
</feature>
<dbReference type="Proteomes" id="UP000267342">
    <property type="component" value="Chromosome"/>
</dbReference>
<organism evidence="2 3">
    <name type="scientific">Zymobacter palmae</name>
    <dbReference type="NCBI Taxonomy" id="33074"/>
    <lineage>
        <taxon>Bacteria</taxon>
        <taxon>Pseudomonadati</taxon>
        <taxon>Pseudomonadota</taxon>
        <taxon>Gammaproteobacteria</taxon>
        <taxon>Oceanospirillales</taxon>
        <taxon>Halomonadaceae</taxon>
        <taxon>Zymobacter group</taxon>
        <taxon>Zymobacter</taxon>
    </lineage>
</organism>
<gene>
    <name evidence="2" type="ORF">ZBT109_2638</name>
</gene>
<dbReference type="Gene3D" id="2.40.128.640">
    <property type="match status" value="1"/>
</dbReference>
<name>A0A348HIB3_9GAMM</name>
<protein>
    <submittedName>
        <fullName evidence="2">Uncharacterized protein</fullName>
    </submittedName>
</protein>
<dbReference type="AlphaFoldDB" id="A0A348HIB3"/>